<organism evidence="1 2">
    <name type="scientific">Puccinia sorghi</name>
    <dbReference type="NCBI Taxonomy" id="27349"/>
    <lineage>
        <taxon>Eukaryota</taxon>
        <taxon>Fungi</taxon>
        <taxon>Dikarya</taxon>
        <taxon>Basidiomycota</taxon>
        <taxon>Pucciniomycotina</taxon>
        <taxon>Pucciniomycetes</taxon>
        <taxon>Pucciniales</taxon>
        <taxon>Pucciniaceae</taxon>
        <taxon>Puccinia</taxon>
    </lineage>
</organism>
<protein>
    <submittedName>
        <fullName evidence="1">Uncharacterized protein</fullName>
    </submittedName>
</protein>
<evidence type="ECO:0000313" key="1">
    <source>
        <dbReference type="EMBL" id="KNZ64309.1"/>
    </source>
</evidence>
<sequence>SSSQQIYPDENPTRMSNIRLSCFLTTSKSPGSFTCRDESSHKPPLLTNLSEDNLGSHLQILEYLNSCKTGSHEEDGKICNNMTLKPLYQLHDMIIDMFITYSIIRGSAAANFESDLVSSLSQALVVLQKTQLEKDCSRHNYTPFCLYLVAGVRASALGFLSPVEHIFKKNQPQCEDLEPIWKRL</sequence>
<proteinExistence type="predicted"/>
<dbReference type="STRING" id="27349.A0A0L6VUF8"/>
<dbReference type="Proteomes" id="UP000037035">
    <property type="component" value="Unassembled WGS sequence"/>
</dbReference>
<dbReference type="OrthoDB" id="2506917at2759"/>
<comment type="caution">
    <text evidence="1">The sequence shown here is derived from an EMBL/GenBank/DDBJ whole genome shotgun (WGS) entry which is preliminary data.</text>
</comment>
<evidence type="ECO:0000313" key="2">
    <source>
        <dbReference type="Proteomes" id="UP000037035"/>
    </source>
</evidence>
<name>A0A0L6VUF8_9BASI</name>
<keyword evidence="2" id="KW-1185">Reference proteome</keyword>
<gene>
    <name evidence="1" type="ORF">VP01_10421g1</name>
</gene>
<accession>A0A0L6VUF8</accession>
<dbReference type="AlphaFoldDB" id="A0A0L6VUF8"/>
<reference evidence="1 2" key="1">
    <citation type="submission" date="2015-08" db="EMBL/GenBank/DDBJ databases">
        <title>Next Generation Sequencing and Analysis of the Genome of Puccinia sorghi L Schw, the Causal Agent of Maize Common Rust.</title>
        <authorList>
            <person name="Rochi L."/>
            <person name="Burguener G."/>
            <person name="Darino M."/>
            <person name="Turjanski A."/>
            <person name="Kreff E."/>
            <person name="Dieguez M.J."/>
            <person name="Sacco F."/>
        </authorList>
    </citation>
    <scope>NUCLEOTIDE SEQUENCE [LARGE SCALE GENOMIC DNA]</scope>
    <source>
        <strain evidence="1 2">RO10H11247</strain>
    </source>
</reference>
<dbReference type="VEuPathDB" id="FungiDB:VP01_10421g1"/>
<dbReference type="EMBL" id="LAVV01000468">
    <property type="protein sequence ID" value="KNZ64309.1"/>
    <property type="molecule type" value="Genomic_DNA"/>
</dbReference>
<feature type="non-terminal residue" evidence="1">
    <location>
        <position position="1"/>
    </location>
</feature>
<feature type="non-terminal residue" evidence="1">
    <location>
        <position position="184"/>
    </location>
</feature>